<protein>
    <submittedName>
        <fullName evidence="2">Transcriptional regulator</fullName>
    </submittedName>
</protein>
<evidence type="ECO:0000313" key="3">
    <source>
        <dbReference type="Proteomes" id="UP000282551"/>
    </source>
</evidence>
<evidence type="ECO:0000313" key="2">
    <source>
        <dbReference type="EMBL" id="VEG44037.1"/>
    </source>
</evidence>
<dbReference type="InterPro" id="IPR047640">
    <property type="entry name" value="RpiR-like"/>
</dbReference>
<gene>
    <name evidence="2" type="ORF">NCTC10485_00032</name>
</gene>
<dbReference type="OrthoDB" id="4293777at2"/>
<dbReference type="AlphaFoldDB" id="A0A3S4TGX8"/>
<dbReference type="GO" id="GO:0003677">
    <property type="term" value="F:DNA binding"/>
    <property type="evidence" value="ECO:0007669"/>
    <property type="project" value="InterPro"/>
</dbReference>
<dbReference type="SUPFAM" id="SSF46689">
    <property type="entry name" value="Homeodomain-like"/>
    <property type="match status" value="1"/>
</dbReference>
<name>A0A3S4TGX8_MYCCI</name>
<dbReference type="GO" id="GO:0097367">
    <property type="term" value="F:carbohydrate derivative binding"/>
    <property type="evidence" value="ECO:0007669"/>
    <property type="project" value="InterPro"/>
</dbReference>
<dbReference type="InterPro" id="IPR036388">
    <property type="entry name" value="WH-like_DNA-bd_sf"/>
</dbReference>
<dbReference type="InterPro" id="IPR046348">
    <property type="entry name" value="SIS_dom_sf"/>
</dbReference>
<dbReference type="GO" id="GO:0003700">
    <property type="term" value="F:DNA-binding transcription factor activity"/>
    <property type="evidence" value="ECO:0007669"/>
    <property type="project" value="InterPro"/>
</dbReference>
<dbReference type="PANTHER" id="PTHR30514:SF18">
    <property type="entry name" value="RPIR-FAMILY TRANSCRIPTIONAL REGULATOR"/>
    <property type="match status" value="1"/>
</dbReference>
<feature type="domain" description="HTH rpiR-type" evidence="1">
    <location>
        <begin position="1"/>
        <end position="77"/>
    </location>
</feature>
<dbReference type="PROSITE" id="PS51071">
    <property type="entry name" value="HTH_RPIR"/>
    <property type="match status" value="1"/>
</dbReference>
<proteinExistence type="predicted"/>
<sequence>MLITELVASCGHRLTANDRRLIAVLQSQPADASFWVASDLTDPLGLHQSAATRLAQRLGFAGYPDLRDALRQDYMTGEGPAQRLRGRLDRHPDHDVIRGFVDDELDALTELTRHVTQAQLDEIAVKIIAAEQVYVFGQGNATVLVDLMSRRLHRFGIRVTTLVGSRRDVAERVSSLTSADLLLAFAFRRLPALLPPLLTIAAEADCCSVVITDTLLSMSPRPDILVAAPRGRGDEFLSLTVPMAIGNALVLTIARRQPDEANRSLDKLADLLDRLDA</sequence>
<dbReference type="Proteomes" id="UP000282551">
    <property type="component" value="Chromosome"/>
</dbReference>
<reference evidence="2 3" key="1">
    <citation type="submission" date="2018-12" db="EMBL/GenBank/DDBJ databases">
        <authorList>
            <consortium name="Pathogen Informatics"/>
        </authorList>
    </citation>
    <scope>NUCLEOTIDE SEQUENCE [LARGE SCALE GENOMIC DNA]</scope>
    <source>
        <strain evidence="2 3">NCTC10485</strain>
    </source>
</reference>
<evidence type="ECO:0000259" key="1">
    <source>
        <dbReference type="PROSITE" id="PS51071"/>
    </source>
</evidence>
<organism evidence="2 3">
    <name type="scientific">Mycolicibacterium chitae</name>
    <name type="common">Mycobacterium chitae</name>
    <dbReference type="NCBI Taxonomy" id="1792"/>
    <lineage>
        <taxon>Bacteria</taxon>
        <taxon>Bacillati</taxon>
        <taxon>Actinomycetota</taxon>
        <taxon>Actinomycetes</taxon>
        <taxon>Mycobacteriales</taxon>
        <taxon>Mycobacteriaceae</taxon>
        <taxon>Mycolicibacterium</taxon>
    </lineage>
</organism>
<dbReference type="Pfam" id="PF01418">
    <property type="entry name" value="HTH_6"/>
    <property type="match status" value="1"/>
</dbReference>
<dbReference type="GO" id="GO:1901135">
    <property type="term" value="P:carbohydrate derivative metabolic process"/>
    <property type="evidence" value="ECO:0007669"/>
    <property type="project" value="InterPro"/>
</dbReference>
<dbReference type="PANTHER" id="PTHR30514">
    <property type="entry name" value="GLUCOKINASE"/>
    <property type="match status" value="1"/>
</dbReference>
<dbReference type="InterPro" id="IPR000281">
    <property type="entry name" value="HTH_RpiR"/>
</dbReference>
<keyword evidence="3" id="KW-1185">Reference proteome</keyword>
<dbReference type="SUPFAM" id="SSF53697">
    <property type="entry name" value="SIS domain"/>
    <property type="match status" value="1"/>
</dbReference>
<dbReference type="Gene3D" id="1.10.10.10">
    <property type="entry name" value="Winged helix-like DNA-binding domain superfamily/Winged helix DNA-binding domain"/>
    <property type="match status" value="1"/>
</dbReference>
<dbReference type="Gene3D" id="3.40.50.10490">
    <property type="entry name" value="Glucose-6-phosphate isomerase like protein, domain 1"/>
    <property type="match status" value="1"/>
</dbReference>
<dbReference type="InterPro" id="IPR009057">
    <property type="entry name" value="Homeodomain-like_sf"/>
</dbReference>
<accession>A0A3S4TGX8</accession>
<dbReference type="EMBL" id="LR134355">
    <property type="protein sequence ID" value="VEG44037.1"/>
    <property type="molecule type" value="Genomic_DNA"/>
</dbReference>
<dbReference type="RefSeq" id="WP_126331910.1">
    <property type="nucleotide sequence ID" value="NZ_AP022604.1"/>
</dbReference>